<dbReference type="AlphaFoldDB" id="A0AAW2KII2"/>
<name>A0AAW2KII2_SESRA</name>
<reference evidence="2" key="2">
    <citation type="journal article" date="2024" name="Plant">
        <title>Genomic evolution and insights into agronomic trait innovations of Sesamum species.</title>
        <authorList>
            <person name="Miao H."/>
            <person name="Wang L."/>
            <person name="Qu L."/>
            <person name="Liu H."/>
            <person name="Sun Y."/>
            <person name="Le M."/>
            <person name="Wang Q."/>
            <person name="Wei S."/>
            <person name="Zheng Y."/>
            <person name="Lin W."/>
            <person name="Duan Y."/>
            <person name="Cao H."/>
            <person name="Xiong S."/>
            <person name="Wang X."/>
            <person name="Wei L."/>
            <person name="Li C."/>
            <person name="Ma Q."/>
            <person name="Ju M."/>
            <person name="Zhao R."/>
            <person name="Li G."/>
            <person name="Mu C."/>
            <person name="Tian Q."/>
            <person name="Mei H."/>
            <person name="Zhang T."/>
            <person name="Gao T."/>
            <person name="Zhang H."/>
        </authorList>
    </citation>
    <scope>NUCLEOTIDE SEQUENCE</scope>
    <source>
        <strain evidence="2">G02</strain>
    </source>
</reference>
<organism evidence="2">
    <name type="scientific">Sesamum radiatum</name>
    <name type="common">Black benniseed</name>
    <dbReference type="NCBI Taxonomy" id="300843"/>
    <lineage>
        <taxon>Eukaryota</taxon>
        <taxon>Viridiplantae</taxon>
        <taxon>Streptophyta</taxon>
        <taxon>Embryophyta</taxon>
        <taxon>Tracheophyta</taxon>
        <taxon>Spermatophyta</taxon>
        <taxon>Magnoliopsida</taxon>
        <taxon>eudicotyledons</taxon>
        <taxon>Gunneridae</taxon>
        <taxon>Pentapetalae</taxon>
        <taxon>asterids</taxon>
        <taxon>lamiids</taxon>
        <taxon>Lamiales</taxon>
        <taxon>Pedaliaceae</taxon>
        <taxon>Sesamum</taxon>
    </lineage>
</organism>
<reference evidence="2" key="1">
    <citation type="submission" date="2020-06" db="EMBL/GenBank/DDBJ databases">
        <authorList>
            <person name="Li T."/>
            <person name="Hu X."/>
            <person name="Zhang T."/>
            <person name="Song X."/>
            <person name="Zhang H."/>
            <person name="Dai N."/>
            <person name="Sheng W."/>
            <person name="Hou X."/>
            <person name="Wei L."/>
        </authorList>
    </citation>
    <scope>NUCLEOTIDE SEQUENCE</scope>
    <source>
        <strain evidence="2">G02</strain>
        <tissue evidence="2">Leaf</tissue>
    </source>
</reference>
<dbReference type="EMBL" id="JACGWJ010000028">
    <property type="protein sequence ID" value="KAL0306616.1"/>
    <property type="molecule type" value="Genomic_DNA"/>
</dbReference>
<evidence type="ECO:0000313" key="2">
    <source>
        <dbReference type="EMBL" id="KAL0306616.1"/>
    </source>
</evidence>
<feature type="region of interest" description="Disordered" evidence="1">
    <location>
        <begin position="122"/>
        <end position="157"/>
    </location>
</feature>
<keyword evidence="2" id="KW-0418">Kinase</keyword>
<comment type="caution">
    <text evidence="2">The sequence shown here is derived from an EMBL/GenBank/DDBJ whole genome shotgun (WGS) entry which is preliminary data.</text>
</comment>
<protein>
    <submittedName>
        <fullName evidence="2">Serine/threonine-protein kinase</fullName>
    </submittedName>
</protein>
<keyword evidence="2" id="KW-0808">Transferase</keyword>
<gene>
    <name evidence="2" type="ORF">Sradi_6078900</name>
</gene>
<accession>A0AAW2KII2</accession>
<proteinExistence type="predicted"/>
<evidence type="ECO:0000256" key="1">
    <source>
        <dbReference type="SAM" id="MobiDB-lite"/>
    </source>
</evidence>
<dbReference type="GO" id="GO:0016301">
    <property type="term" value="F:kinase activity"/>
    <property type="evidence" value="ECO:0007669"/>
    <property type="project" value="UniProtKB-KW"/>
</dbReference>
<sequence length="157" mass="17363">MQHVLFKSETISGFLRTKPLACDPSSLPKYPPSKEIDAKLREEEARRGGMAMRIPRGIVKCPTLIRRKLLLDFRSIRQDLHKVWKKSAKIITKIIWASFHLGTLAPGVGALGTISGRKNNDPSILATRNDLSTRSGLVASREKGRPRKGSGPARKVG</sequence>